<dbReference type="Pfam" id="PF00004">
    <property type="entry name" value="AAA"/>
    <property type="match status" value="1"/>
</dbReference>
<dbReference type="Gene3D" id="3.40.50.300">
    <property type="entry name" value="P-loop containing nucleotide triphosphate hydrolases"/>
    <property type="match status" value="1"/>
</dbReference>
<dbReference type="EMBL" id="DXEK01000192">
    <property type="protein sequence ID" value="HIX78251.1"/>
    <property type="molecule type" value="Genomic_DNA"/>
</dbReference>
<dbReference type="InterPro" id="IPR003593">
    <property type="entry name" value="AAA+_ATPase"/>
</dbReference>
<dbReference type="Proteomes" id="UP000886890">
    <property type="component" value="Unassembled WGS sequence"/>
</dbReference>
<dbReference type="GO" id="GO:0004176">
    <property type="term" value="F:ATP-dependent peptidase activity"/>
    <property type="evidence" value="ECO:0007669"/>
    <property type="project" value="InterPro"/>
</dbReference>
<dbReference type="Gene3D" id="1.10.8.60">
    <property type="match status" value="1"/>
</dbReference>
<comment type="caution">
    <text evidence="2">The sequence shown here is derived from an EMBL/GenBank/DDBJ whole genome shotgun (WGS) entry which is preliminary data.</text>
</comment>
<organism evidence="2 3">
    <name type="scientific">Candidatus Fusicatenibacter merdavium</name>
    <dbReference type="NCBI Taxonomy" id="2838600"/>
    <lineage>
        <taxon>Bacteria</taxon>
        <taxon>Bacillati</taxon>
        <taxon>Bacillota</taxon>
        <taxon>Clostridia</taxon>
        <taxon>Lachnospirales</taxon>
        <taxon>Lachnospiraceae</taxon>
        <taxon>Fusicatenibacter</taxon>
    </lineage>
</organism>
<evidence type="ECO:0000313" key="3">
    <source>
        <dbReference type="Proteomes" id="UP000886890"/>
    </source>
</evidence>
<feature type="domain" description="AAA+ ATPase" evidence="1">
    <location>
        <begin position="265"/>
        <end position="411"/>
    </location>
</feature>
<dbReference type="GO" id="GO:0007005">
    <property type="term" value="P:mitochondrion organization"/>
    <property type="evidence" value="ECO:0007669"/>
    <property type="project" value="TreeGrafter"/>
</dbReference>
<dbReference type="SMART" id="SM00382">
    <property type="entry name" value="AAA"/>
    <property type="match status" value="1"/>
</dbReference>
<reference evidence="2" key="2">
    <citation type="submission" date="2021-04" db="EMBL/GenBank/DDBJ databases">
        <authorList>
            <person name="Gilroy R."/>
        </authorList>
    </citation>
    <scope>NUCLEOTIDE SEQUENCE</scope>
    <source>
        <strain evidence="2">CHK183-1962</strain>
    </source>
</reference>
<dbReference type="GO" id="GO:0051131">
    <property type="term" value="P:chaperone-mediated protein complex assembly"/>
    <property type="evidence" value="ECO:0007669"/>
    <property type="project" value="TreeGrafter"/>
</dbReference>
<accession>A0A9D2BJB0</accession>
<dbReference type="GO" id="GO:0005524">
    <property type="term" value="F:ATP binding"/>
    <property type="evidence" value="ECO:0007669"/>
    <property type="project" value="InterPro"/>
</dbReference>
<dbReference type="PANTHER" id="PTHR43718:SF2">
    <property type="entry name" value="LON PROTEASE HOMOLOG, MITOCHONDRIAL"/>
    <property type="match status" value="1"/>
</dbReference>
<reference evidence="2" key="1">
    <citation type="journal article" date="2021" name="PeerJ">
        <title>Extensive microbial diversity within the chicken gut microbiome revealed by metagenomics and culture.</title>
        <authorList>
            <person name="Gilroy R."/>
            <person name="Ravi A."/>
            <person name="Getino M."/>
            <person name="Pursley I."/>
            <person name="Horton D.L."/>
            <person name="Alikhan N.F."/>
            <person name="Baker D."/>
            <person name="Gharbi K."/>
            <person name="Hall N."/>
            <person name="Watson M."/>
            <person name="Adriaenssens E.M."/>
            <person name="Foster-Nyarko E."/>
            <person name="Jarju S."/>
            <person name="Secka A."/>
            <person name="Antonio M."/>
            <person name="Oren A."/>
            <person name="Chaudhuri R.R."/>
            <person name="La Ragione R."/>
            <person name="Hildebrand F."/>
            <person name="Pallen M.J."/>
        </authorList>
    </citation>
    <scope>NUCLEOTIDE SEQUENCE</scope>
    <source>
        <strain evidence="2">CHK183-1962</strain>
    </source>
</reference>
<sequence>MPVFDFKNSPDGSREPECTYEVFFTSESQADAEHPILVLNNREGKLKHHSSGVFTNPIRRTAFEFKEEDGSTVSADILRIDARFVSLLKWMGENHINVRLSGALRENEYVVYKIREIAFGGGVKLSAEDGFLQFMIERLLASDAPSEEVPDEDEDETGDSMKLTSIQSISDFVACAGRTLPDNIRLWARRNLAVARSHEVSAEERRHAQRALSIMMNIQWKGNYFHAIDPVEARHILDEELYGMEQVKQRIIETIIQINRTHTLPAYGLLLIGPAGTGKSQIAYAVARILKLPWTTLDMSSINDPEQLTGSSRIYANAKPGIIMDAFSMAGESNLVFIINELDKAASGNGKGNPADVLLTLLDNLGFTDNYMECMIPTGGVYPIATANDKDQISAPLMSRFAVIELPDYTDEEKKVIFSQYALPKVLKRIGMKENECVLTPDGLDAVIELHSNTSGIRDLEQAAEHLAANALYQIEVEQVDSVAFDAEMVRALLS</sequence>
<dbReference type="AlphaFoldDB" id="A0A9D2BJB0"/>
<proteinExistence type="predicted"/>
<dbReference type="GO" id="GO:0016887">
    <property type="term" value="F:ATP hydrolysis activity"/>
    <property type="evidence" value="ECO:0007669"/>
    <property type="project" value="InterPro"/>
</dbReference>
<dbReference type="GO" id="GO:0004252">
    <property type="term" value="F:serine-type endopeptidase activity"/>
    <property type="evidence" value="ECO:0007669"/>
    <property type="project" value="InterPro"/>
</dbReference>
<evidence type="ECO:0000313" key="2">
    <source>
        <dbReference type="EMBL" id="HIX78251.1"/>
    </source>
</evidence>
<dbReference type="InterPro" id="IPR027065">
    <property type="entry name" value="Lon_Prtase"/>
</dbReference>
<protein>
    <submittedName>
        <fullName evidence="2">AAA family ATPase</fullName>
    </submittedName>
</protein>
<dbReference type="InterPro" id="IPR003959">
    <property type="entry name" value="ATPase_AAA_core"/>
</dbReference>
<dbReference type="PANTHER" id="PTHR43718">
    <property type="entry name" value="LON PROTEASE"/>
    <property type="match status" value="1"/>
</dbReference>
<name>A0A9D2BJB0_9FIRM</name>
<dbReference type="GO" id="GO:0003697">
    <property type="term" value="F:single-stranded DNA binding"/>
    <property type="evidence" value="ECO:0007669"/>
    <property type="project" value="TreeGrafter"/>
</dbReference>
<evidence type="ECO:0000259" key="1">
    <source>
        <dbReference type="SMART" id="SM00382"/>
    </source>
</evidence>
<dbReference type="SUPFAM" id="SSF52540">
    <property type="entry name" value="P-loop containing nucleoside triphosphate hydrolases"/>
    <property type="match status" value="1"/>
</dbReference>
<gene>
    <name evidence="2" type="ORF">H9734_11780</name>
</gene>
<dbReference type="InterPro" id="IPR027417">
    <property type="entry name" value="P-loop_NTPase"/>
</dbReference>
<dbReference type="GO" id="GO:0006515">
    <property type="term" value="P:protein quality control for misfolded or incompletely synthesized proteins"/>
    <property type="evidence" value="ECO:0007669"/>
    <property type="project" value="TreeGrafter"/>
</dbReference>